<evidence type="ECO:0000256" key="1">
    <source>
        <dbReference type="SAM" id="MobiDB-lite"/>
    </source>
</evidence>
<proteinExistence type="predicted"/>
<organism evidence="2 3">
    <name type="scientific">Pontibacter indicus</name>
    <dbReference type="NCBI Taxonomy" id="1317125"/>
    <lineage>
        <taxon>Bacteria</taxon>
        <taxon>Pseudomonadati</taxon>
        <taxon>Bacteroidota</taxon>
        <taxon>Cytophagia</taxon>
        <taxon>Cytophagales</taxon>
        <taxon>Hymenobacteraceae</taxon>
        <taxon>Pontibacter</taxon>
    </lineage>
</organism>
<gene>
    <name evidence="2" type="ORF">SAMN05444128_2297</name>
</gene>
<evidence type="ECO:0000313" key="2">
    <source>
        <dbReference type="EMBL" id="SIT90458.1"/>
    </source>
</evidence>
<dbReference type="OrthoDB" id="853964at2"/>
<feature type="compositionally biased region" description="Basic and acidic residues" evidence="1">
    <location>
        <begin position="22"/>
        <end position="90"/>
    </location>
</feature>
<accession>A0A1R3XGE8</accession>
<dbReference type="AlphaFoldDB" id="A0A1R3XGE8"/>
<sequence>MHHEEERRHHERHGRTGRPHPHHETEQQNFRSRWDEPTPFMHDQERRRYEQEMRARAERERHEYQQRQSDYRQHENINRHLHGFSDDHHTPYRRHEHRNWRDDGGQYSPQNQHARDRWQQQDQLPPLREQRRRHQSRPDEDWEERGW</sequence>
<reference evidence="3" key="1">
    <citation type="submission" date="2017-01" db="EMBL/GenBank/DDBJ databases">
        <authorList>
            <person name="Varghese N."/>
            <person name="Submissions S."/>
        </authorList>
    </citation>
    <scope>NUCLEOTIDE SEQUENCE [LARGE SCALE GENOMIC DNA]</scope>
    <source>
        <strain evidence="3">LP100</strain>
    </source>
</reference>
<name>A0A1R3XGE8_9BACT</name>
<feature type="compositionally biased region" description="Basic residues" evidence="1">
    <location>
        <begin position="9"/>
        <end position="21"/>
    </location>
</feature>
<dbReference type="Proteomes" id="UP000187181">
    <property type="component" value="Unassembled WGS sequence"/>
</dbReference>
<feature type="compositionally biased region" description="Basic and acidic residues" evidence="1">
    <location>
        <begin position="136"/>
        <end position="147"/>
    </location>
</feature>
<feature type="region of interest" description="Disordered" evidence="1">
    <location>
        <begin position="1"/>
        <end position="147"/>
    </location>
</feature>
<dbReference type="RefSeq" id="WP_076668966.1">
    <property type="nucleotide sequence ID" value="NZ_FTPP01000002.1"/>
</dbReference>
<protein>
    <submittedName>
        <fullName evidence="2">Uncharacterized protein</fullName>
    </submittedName>
</protein>
<evidence type="ECO:0000313" key="3">
    <source>
        <dbReference type="Proteomes" id="UP000187181"/>
    </source>
</evidence>
<keyword evidence="3" id="KW-1185">Reference proteome</keyword>
<dbReference type="EMBL" id="FTPP01000002">
    <property type="protein sequence ID" value="SIT90458.1"/>
    <property type="molecule type" value="Genomic_DNA"/>
</dbReference>